<organism evidence="5">
    <name type="scientific">Coccolithus braarudii</name>
    <dbReference type="NCBI Taxonomy" id="221442"/>
    <lineage>
        <taxon>Eukaryota</taxon>
        <taxon>Haptista</taxon>
        <taxon>Haptophyta</taxon>
        <taxon>Prymnesiophyceae</taxon>
        <taxon>Coccolithales</taxon>
        <taxon>Coccolithaceae</taxon>
        <taxon>Coccolithus</taxon>
    </lineage>
</organism>
<name>A0A7S0L949_9EUKA</name>
<dbReference type="PROSITE" id="PS50088">
    <property type="entry name" value="ANK_REPEAT"/>
    <property type="match status" value="1"/>
</dbReference>
<evidence type="ECO:0000313" key="5">
    <source>
        <dbReference type="EMBL" id="CAD8604692.1"/>
    </source>
</evidence>
<feature type="repeat" description="ANK" evidence="3">
    <location>
        <begin position="161"/>
        <end position="193"/>
    </location>
</feature>
<dbReference type="InterPro" id="IPR036047">
    <property type="entry name" value="F-box-like_dom_sf"/>
</dbReference>
<evidence type="ECO:0000256" key="1">
    <source>
        <dbReference type="ARBA" id="ARBA00022737"/>
    </source>
</evidence>
<protein>
    <recommendedName>
        <fullName evidence="4">F-box domain-containing protein</fullName>
    </recommendedName>
</protein>
<dbReference type="InterPro" id="IPR001810">
    <property type="entry name" value="F-box_dom"/>
</dbReference>
<feature type="domain" description="F-box" evidence="4">
    <location>
        <begin position="10"/>
        <end position="41"/>
    </location>
</feature>
<evidence type="ECO:0000256" key="3">
    <source>
        <dbReference type="PROSITE-ProRule" id="PRU00023"/>
    </source>
</evidence>
<dbReference type="Pfam" id="PF00646">
    <property type="entry name" value="F-box"/>
    <property type="match status" value="1"/>
</dbReference>
<dbReference type="Gene3D" id="1.25.40.20">
    <property type="entry name" value="Ankyrin repeat-containing domain"/>
    <property type="match status" value="1"/>
</dbReference>
<keyword evidence="2 3" id="KW-0040">ANK repeat</keyword>
<dbReference type="InterPro" id="IPR002110">
    <property type="entry name" value="Ankyrin_rpt"/>
</dbReference>
<reference evidence="5" key="1">
    <citation type="submission" date="2021-01" db="EMBL/GenBank/DDBJ databases">
        <authorList>
            <person name="Corre E."/>
            <person name="Pelletier E."/>
            <person name="Niang G."/>
            <person name="Scheremetjew M."/>
            <person name="Finn R."/>
            <person name="Kale V."/>
            <person name="Holt S."/>
            <person name="Cochrane G."/>
            <person name="Meng A."/>
            <person name="Brown T."/>
            <person name="Cohen L."/>
        </authorList>
    </citation>
    <scope>NUCLEOTIDE SEQUENCE</scope>
    <source>
        <strain evidence="5">PLY182g</strain>
    </source>
</reference>
<dbReference type="EMBL" id="HBEY01016571">
    <property type="protein sequence ID" value="CAD8604692.1"/>
    <property type="molecule type" value="Transcribed_RNA"/>
</dbReference>
<evidence type="ECO:0000256" key="2">
    <source>
        <dbReference type="ARBA" id="ARBA00023043"/>
    </source>
</evidence>
<dbReference type="SUPFAM" id="SSF81383">
    <property type="entry name" value="F-box domain"/>
    <property type="match status" value="1"/>
</dbReference>
<dbReference type="InterPro" id="IPR036770">
    <property type="entry name" value="Ankyrin_rpt-contain_sf"/>
</dbReference>
<dbReference type="CDD" id="cd09917">
    <property type="entry name" value="F-box_SF"/>
    <property type="match status" value="1"/>
</dbReference>
<dbReference type="SMART" id="SM00248">
    <property type="entry name" value="ANK"/>
    <property type="match status" value="1"/>
</dbReference>
<dbReference type="PANTHER" id="PTHR24161:SF85">
    <property type="entry name" value="PALMITOYLTRANSFERASE HIP14"/>
    <property type="match status" value="1"/>
</dbReference>
<keyword evidence="1" id="KW-0677">Repeat</keyword>
<dbReference type="SUPFAM" id="SSF48403">
    <property type="entry name" value="Ankyrin repeat"/>
    <property type="match status" value="1"/>
</dbReference>
<evidence type="ECO:0000259" key="4">
    <source>
        <dbReference type="Pfam" id="PF00646"/>
    </source>
</evidence>
<dbReference type="Pfam" id="PF12796">
    <property type="entry name" value="Ank_2"/>
    <property type="match status" value="1"/>
</dbReference>
<proteinExistence type="predicted"/>
<accession>A0A7S0L949</accession>
<dbReference type="AlphaFoldDB" id="A0A7S0L949"/>
<dbReference type="PANTHER" id="PTHR24161">
    <property type="entry name" value="ANK_REP_REGION DOMAIN-CONTAINING PROTEIN-RELATED"/>
    <property type="match status" value="1"/>
</dbReference>
<sequence>MRLPAITIDVLPTDAVLHVLSHASFASLLALRVTCHGLREMACATLSSTQWKTGMQMCRIPAKVAICPSTFAIAAAWDLLIEASETKPCMERLAAGFLTALQTSDIRTAEVLLHLGLVSARQPVHSADLRRWAFPLHYAHSDAMVALLCSYGTQVDARSDDGSTPLMEAAYAGEVAVVRALCEHGANVHLRNGGLSSIALHQAENSDLRSAFLRTTTPPEASLWRFIPSDTGGAAAAKWWPVPNGAACARVLLGYGAIRML</sequence>
<dbReference type="PROSITE" id="PS50297">
    <property type="entry name" value="ANK_REP_REGION"/>
    <property type="match status" value="1"/>
</dbReference>
<gene>
    <name evidence="5" type="ORF">CPEL01642_LOCUS8027</name>
</gene>